<evidence type="ECO:0000256" key="7">
    <source>
        <dbReference type="ARBA" id="ARBA00023004"/>
    </source>
</evidence>
<dbReference type="FunFam" id="1.20.930.80:FF:000001">
    <property type="entry name" value="DNA primase large subunit"/>
    <property type="match status" value="1"/>
</dbReference>
<dbReference type="PANTHER" id="PTHR10537">
    <property type="entry name" value="DNA PRIMASE LARGE SUBUNIT"/>
    <property type="match status" value="1"/>
</dbReference>
<feature type="binding site" evidence="11">
    <location>
        <position position="375"/>
    </location>
    <ligand>
        <name>[4Fe-4S] cluster</name>
        <dbReference type="ChEBI" id="CHEBI:49883"/>
    </ligand>
</feature>
<evidence type="ECO:0000313" key="13">
    <source>
        <dbReference type="EMBL" id="ELU03587.1"/>
    </source>
</evidence>
<dbReference type="GO" id="GO:0046872">
    <property type="term" value="F:metal ion binding"/>
    <property type="evidence" value="ECO:0007669"/>
    <property type="project" value="UniProtKB-UniRule"/>
</dbReference>
<comment type="cofactor">
    <cofactor evidence="10">
        <name>[4Fe-4S] cluster</name>
        <dbReference type="ChEBI" id="CHEBI:49883"/>
    </cofactor>
    <text evidence="10">Binds 1 [4Fe-4S] cluster.</text>
</comment>
<dbReference type="CDD" id="cd07322">
    <property type="entry name" value="PriL_PriS_Eukaryotic"/>
    <property type="match status" value="1"/>
</dbReference>
<dbReference type="PIRSF" id="PIRSF009449">
    <property type="entry name" value="DNA_primase_large_subunit"/>
    <property type="match status" value="1"/>
</dbReference>
<dbReference type="InterPro" id="IPR016558">
    <property type="entry name" value="DNA_primase_lsu_euk"/>
</dbReference>
<keyword evidence="9 10" id="KW-0238">DNA-binding</keyword>
<feature type="binding site" evidence="11">
    <location>
        <position position="432"/>
    </location>
    <ligand>
        <name>[4Fe-4S] cluster</name>
        <dbReference type="ChEBI" id="CHEBI:49883"/>
    </ligand>
</feature>
<keyword evidence="3 10" id="KW-0004">4Fe-4S</keyword>
<evidence type="ECO:0000313" key="15">
    <source>
        <dbReference type="Proteomes" id="UP000014760"/>
    </source>
</evidence>
<dbReference type="FunCoup" id="R7UJZ4">
    <property type="interactions" value="1313"/>
</dbReference>
<proteinExistence type="inferred from homology"/>
<dbReference type="OrthoDB" id="421393at2759"/>
<comment type="function">
    <text evidence="10">DNA primase is the polymerase that synthesizes small RNA primers for the Okazaki fragments made during discontinuous DNA replication.</text>
</comment>
<evidence type="ECO:0000259" key="12">
    <source>
        <dbReference type="Pfam" id="PF04104"/>
    </source>
</evidence>
<reference evidence="13 15" key="2">
    <citation type="journal article" date="2013" name="Nature">
        <title>Insights into bilaterian evolution from three spiralian genomes.</title>
        <authorList>
            <person name="Simakov O."/>
            <person name="Marletaz F."/>
            <person name="Cho S.J."/>
            <person name="Edsinger-Gonzales E."/>
            <person name="Havlak P."/>
            <person name="Hellsten U."/>
            <person name="Kuo D.H."/>
            <person name="Larsson T."/>
            <person name="Lv J."/>
            <person name="Arendt D."/>
            <person name="Savage R."/>
            <person name="Osoegawa K."/>
            <person name="de Jong P."/>
            <person name="Grimwood J."/>
            <person name="Chapman J.A."/>
            <person name="Shapiro H."/>
            <person name="Aerts A."/>
            <person name="Otillar R.P."/>
            <person name="Terry A.Y."/>
            <person name="Boore J.L."/>
            <person name="Grigoriev I.V."/>
            <person name="Lindberg D.R."/>
            <person name="Seaver E.C."/>
            <person name="Weisblat D.A."/>
            <person name="Putnam N.H."/>
            <person name="Rokhsar D.S."/>
        </authorList>
    </citation>
    <scope>NUCLEOTIDE SEQUENCE</scope>
    <source>
        <strain evidence="13 15">I ESC-2004</strain>
    </source>
</reference>
<dbReference type="STRING" id="283909.R7UJZ4"/>
<keyword evidence="8 10" id="KW-0411">Iron-sulfur</keyword>
<dbReference type="GO" id="GO:0005658">
    <property type="term" value="C:alpha DNA polymerase:primase complex"/>
    <property type="evidence" value="ECO:0007669"/>
    <property type="project" value="UniProtKB-ARBA"/>
</dbReference>
<evidence type="ECO:0000256" key="4">
    <source>
        <dbReference type="ARBA" id="ARBA00022515"/>
    </source>
</evidence>
<dbReference type="SUPFAM" id="SSF140914">
    <property type="entry name" value="PriB N-terminal domain-like"/>
    <property type="match status" value="1"/>
</dbReference>
<protein>
    <recommendedName>
        <fullName evidence="2 10">DNA primase large subunit</fullName>
    </recommendedName>
</protein>
<dbReference type="PANTHER" id="PTHR10537:SF3">
    <property type="entry name" value="DNA PRIMASE LARGE SUBUNIT"/>
    <property type="match status" value="1"/>
</dbReference>
<dbReference type="GO" id="GO:0006270">
    <property type="term" value="P:DNA replication initiation"/>
    <property type="evidence" value="ECO:0007669"/>
    <property type="project" value="UniProtKB-ARBA"/>
</dbReference>
<dbReference type="Pfam" id="PF26466">
    <property type="entry name" value="DNA_primase_lrg_N"/>
    <property type="match status" value="1"/>
</dbReference>
<evidence type="ECO:0000256" key="2">
    <source>
        <dbReference type="ARBA" id="ARBA00019038"/>
    </source>
</evidence>
<evidence type="ECO:0000256" key="5">
    <source>
        <dbReference type="ARBA" id="ARBA00022705"/>
    </source>
</evidence>
<keyword evidence="4 10" id="KW-0639">Primosome</keyword>
<gene>
    <name evidence="13" type="ORF">CAPTEDRAFT_219114</name>
</gene>
<dbReference type="EMBL" id="KB303020">
    <property type="protein sequence ID" value="ELU03587.1"/>
    <property type="molecule type" value="Genomic_DNA"/>
</dbReference>
<dbReference type="AlphaFoldDB" id="R7UJZ4"/>
<comment type="similarity">
    <text evidence="1 10">Belongs to the eukaryotic-type primase large subunit family.</text>
</comment>
<reference evidence="14" key="3">
    <citation type="submission" date="2015-06" db="UniProtKB">
        <authorList>
            <consortium name="EnsemblMetazoa"/>
        </authorList>
    </citation>
    <scope>IDENTIFICATION</scope>
</reference>
<dbReference type="GO" id="GO:0051539">
    <property type="term" value="F:4 iron, 4 sulfur cluster binding"/>
    <property type="evidence" value="ECO:0007669"/>
    <property type="project" value="UniProtKB-UniRule"/>
</dbReference>
<keyword evidence="5 10" id="KW-0235">DNA replication</keyword>
<feature type="binding site" evidence="11">
    <location>
        <position position="392"/>
    </location>
    <ligand>
        <name>[4Fe-4S] cluster</name>
        <dbReference type="ChEBI" id="CHEBI:49883"/>
    </ligand>
</feature>
<evidence type="ECO:0000256" key="3">
    <source>
        <dbReference type="ARBA" id="ARBA00022485"/>
    </source>
</evidence>
<sequence length="513" mass="59480">MDFTPKTGKSAPTISSRRCEEYPHVLQFYKKPPSEDVTLHEFEDLAVQRVKVLKAVDSVGIRNIKGSKEYDEAMEKEIKKLRDVDWFVEKTSIKPADLSARRRKDHLSHFILRLAYCKSDELRRWFIQQELDLFRYRFLRENSASILDFLEKNGLDYQPIPHEDRGKMRDKLKDASFKMTSPDVLQREYYKVPFMEVLELVRGRKVYLEGGYAYVPQDELVVIVLASFREHLSHALAITSRAVPAMEEDGRLLKLLKNIHSLYLGNDYSTAKKANSAVTADMINGLSKQSFPPCMQNLHRGLKEEHHLKHWGRLQYGLFLKGIGLSLEEALRFWKSEFTKAADMDGEKFDRQHSYNIRYNYGKEGKRADYTPFSCIKIITTNAPGVGHYHGCPFRHSDADLIEQKMNKMSFPKDKQTKVMEYIKGSHYQLACREYFKAAHKTEEEIDLMHPNQYYEESQRLINGASAGETDNKTQTEPRGVKIIKVKSTNPNFDDSITGENMDELELASMETD</sequence>
<evidence type="ECO:0000256" key="8">
    <source>
        <dbReference type="ARBA" id="ARBA00023014"/>
    </source>
</evidence>
<feature type="binding site" evidence="11">
    <location>
        <position position="294"/>
    </location>
    <ligand>
        <name>[4Fe-4S] cluster</name>
        <dbReference type="ChEBI" id="CHEBI:49883"/>
    </ligand>
</feature>
<keyword evidence="7 10" id="KW-0408">Iron</keyword>
<dbReference type="GO" id="GO:0006269">
    <property type="term" value="P:DNA replication, synthesis of primer"/>
    <property type="evidence" value="ECO:0007669"/>
    <property type="project" value="UniProtKB-KW"/>
</dbReference>
<evidence type="ECO:0000256" key="10">
    <source>
        <dbReference type="PIRNR" id="PIRNR009449"/>
    </source>
</evidence>
<dbReference type="Proteomes" id="UP000014760">
    <property type="component" value="Unassembled WGS sequence"/>
</dbReference>
<accession>R7UJZ4</accession>
<dbReference type="OMA" id="RINYKPW"/>
<name>R7UJZ4_CAPTE</name>
<dbReference type="Pfam" id="PF04104">
    <property type="entry name" value="DNA_primase_lrg"/>
    <property type="match status" value="1"/>
</dbReference>
<organism evidence="13">
    <name type="scientific">Capitella teleta</name>
    <name type="common">Polychaete worm</name>
    <dbReference type="NCBI Taxonomy" id="283909"/>
    <lineage>
        <taxon>Eukaryota</taxon>
        <taxon>Metazoa</taxon>
        <taxon>Spiralia</taxon>
        <taxon>Lophotrochozoa</taxon>
        <taxon>Annelida</taxon>
        <taxon>Polychaeta</taxon>
        <taxon>Sedentaria</taxon>
        <taxon>Scolecida</taxon>
        <taxon>Capitellidae</taxon>
        <taxon>Capitella</taxon>
    </lineage>
</organism>
<evidence type="ECO:0000256" key="1">
    <source>
        <dbReference type="ARBA" id="ARBA00010564"/>
    </source>
</evidence>
<evidence type="ECO:0000256" key="11">
    <source>
        <dbReference type="PIRSR" id="PIRSR009449-1"/>
    </source>
</evidence>
<dbReference type="EnsemblMetazoa" id="CapteT219114">
    <property type="protein sequence ID" value="CapteP219114"/>
    <property type="gene ID" value="CapteG219114"/>
</dbReference>
<evidence type="ECO:0000256" key="6">
    <source>
        <dbReference type="ARBA" id="ARBA00022723"/>
    </source>
</evidence>
<dbReference type="InterPro" id="IPR007238">
    <property type="entry name" value="DNA_primase_lsu_euk/arc"/>
</dbReference>
<dbReference type="Gene3D" id="1.20.930.80">
    <property type="match status" value="1"/>
</dbReference>
<dbReference type="HOGENOM" id="CLU_026253_2_0_1"/>
<keyword evidence="6 10" id="KW-0479">Metal-binding</keyword>
<dbReference type="EMBL" id="AMQN01001477">
    <property type="status" value="NOT_ANNOTATED_CDS"/>
    <property type="molecule type" value="Genomic_DNA"/>
</dbReference>
<keyword evidence="15" id="KW-1185">Reference proteome</keyword>
<reference evidence="15" key="1">
    <citation type="submission" date="2012-12" db="EMBL/GenBank/DDBJ databases">
        <authorList>
            <person name="Hellsten U."/>
            <person name="Grimwood J."/>
            <person name="Chapman J.A."/>
            <person name="Shapiro H."/>
            <person name="Aerts A."/>
            <person name="Otillar R.P."/>
            <person name="Terry A.Y."/>
            <person name="Boore J.L."/>
            <person name="Simakov O."/>
            <person name="Marletaz F."/>
            <person name="Cho S.-J."/>
            <person name="Edsinger-Gonzales E."/>
            <person name="Havlak P."/>
            <person name="Kuo D.-H."/>
            <person name="Larsson T."/>
            <person name="Lv J."/>
            <person name="Arendt D."/>
            <person name="Savage R."/>
            <person name="Osoegawa K."/>
            <person name="de Jong P."/>
            <person name="Lindberg D.R."/>
            <person name="Seaver E.C."/>
            <person name="Weisblat D.A."/>
            <person name="Putnam N.H."/>
            <person name="Grigoriev I.V."/>
            <person name="Rokhsar D.S."/>
        </authorList>
    </citation>
    <scope>NUCLEOTIDE SEQUENCE</scope>
    <source>
        <strain evidence="15">I ESC-2004</strain>
    </source>
</reference>
<evidence type="ECO:0000256" key="9">
    <source>
        <dbReference type="ARBA" id="ARBA00023125"/>
    </source>
</evidence>
<feature type="domain" description="DNA primase large subunit C-terminal" evidence="12">
    <location>
        <begin position="286"/>
        <end position="455"/>
    </location>
</feature>
<dbReference type="InterPro" id="IPR058560">
    <property type="entry name" value="DNA_primase_C"/>
</dbReference>
<evidence type="ECO:0000313" key="14">
    <source>
        <dbReference type="EnsemblMetazoa" id="CapteP219114"/>
    </source>
</evidence>
<dbReference type="GO" id="GO:0003677">
    <property type="term" value="F:DNA binding"/>
    <property type="evidence" value="ECO:0007669"/>
    <property type="project" value="UniProtKB-UniRule"/>
</dbReference>